<keyword evidence="1" id="KW-1133">Transmembrane helix</keyword>
<dbReference type="EMBL" id="JAUKWQ010000002">
    <property type="protein sequence ID" value="MDO1582403.1"/>
    <property type="molecule type" value="Genomic_DNA"/>
</dbReference>
<dbReference type="Proteomes" id="UP001169006">
    <property type="component" value="Unassembled WGS sequence"/>
</dbReference>
<accession>A0ABT8SVE9</accession>
<dbReference type="RefSeq" id="WP_302076542.1">
    <property type="nucleotide sequence ID" value="NZ_JAUKWQ010000002.1"/>
</dbReference>
<reference evidence="2" key="1">
    <citation type="journal article" date="2015" name="Int. J. Syst. Evol. Microbiol.">
        <title>Rhizobium oryzicola sp. nov., potential plant-growth-promoting endophytic bacteria isolated from rice roots.</title>
        <authorList>
            <person name="Zhang X.X."/>
            <person name="Gao J.S."/>
            <person name="Cao Y.H."/>
            <person name="Sheirdil R.A."/>
            <person name="Wang X.C."/>
            <person name="Zhang L."/>
        </authorList>
    </citation>
    <scope>NUCLEOTIDE SEQUENCE</scope>
    <source>
        <strain evidence="2">05753</strain>
    </source>
</reference>
<proteinExistence type="predicted"/>
<feature type="transmembrane region" description="Helical" evidence="1">
    <location>
        <begin position="38"/>
        <end position="60"/>
    </location>
</feature>
<name>A0ABT8SVE9_9HYPH</name>
<protein>
    <submittedName>
        <fullName evidence="2">Uncharacterized protein</fullName>
    </submittedName>
</protein>
<reference evidence="2" key="2">
    <citation type="submission" date="2023-07" db="EMBL/GenBank/DDBJ databases">
        <authorList>
            <person name="Sun H."/>
        </authorList>
    </citation>
    <scope>NUCLEOTIDE SEQUENCE</scope>
    <source>
        <strain evidence="2">05753</strain>
    </source>
</reference>
<organism evidence="2 3">
    <name type="scientific">Rhizobium oryzicola</name>
    <dbReference type="NCBI Taxonomy" id="1232668"/>
    <lineage>
        <taxon>Bacteria</taxon>
        <taxon>Pseudomonadati</taxon>
        <taxon>Pseudomonadota</taxon>
        <taxon>Alphaproteobacteria</taxon>
        <taxon>Hyphomicrobiales</taxon>
        <taxon>Rhizobiaceae</taxon>
        <taxon>Rhizobium/Agrobacterium group</taxon>
        <taxon>Rhizobium</taxon>
    </lineage>
</organism>
<keyword evidence="1" id="KW-0472">Membrane</keyword>
<evidence type="ECO:0000313" key="2">
    <source>
        <dbReference type="EMBL" id="MDO1582403.1"/>
    </source>
</evidence>
<sequence>MQPVILDNPGTNDPESAFWHAHDNSVAHLAELVRRSRLIVGVFGLAIIAASFFASVWFTLLQRKAECLLSAAVVYGLGFYAAFKI</sequence>
<keyword evidence="3" id="KW-1185">Reference proteome</keyword>
<comment type="caution">
    <text evidence="2">The sequence shown here is derived from an EMBL/GenBank/DDBJ whole genome shotgun (WGS) entry which is preliminary data.</text>
</comment>
<evidence type="ECO:0000256" key="1">
    <source>
        <dbReference type="SAM" id="Phobius"/>
    </source>
</evidence>
<evidence type="ECO:0000313" key="3">
    <source>
        <dbReference type="Proteomes" id="UP001169006"/>
    </source>
</evidence>
<feature type="transmembrane region" description="Helical" evidence="1">
    <location>
        <begin position="67"/>
        <end position="83"/>
    </location>
</feature>
<keyword evidence="1" id="KW-0812">Transmembrane</keyword>
<gene>
    <name evidence="2" type="ORF">Q2T52_09855</name>
</gene>